<sequence>MSIHEFLFSPMMLRSLVVALLVGLSAPIIGSYLVQRGMSLMGDGIGHIALTGVAIGWIAGVWLHGDSTRYTIPCALIVCILGALIIEWVRSSGYTSGDTALAILFYGGIACGVLLISLVDGTTANLNYFLFGSVTTVTNLDMWYTVALTAFLLVVGIGLRGPLFSVTNDEGFARASGLRIHLFNVLIATTAALTVAVAMRVVGVLLVSAMMIVPVATAQLVCHSVASTQRLSMAIGVVSSVSGLIITLYWSASPGAMIAVLLICIYALTALISAVYRRNHRRVHERAKTAINNPA</sequence>
<organism evidence="8 9">
    <name type="scientific">Actinotignum urinale</name>
    <dbReference type="NCBI Taxonomy" id="190146"/>
    <lineage>
        <taxon>Bacteria</taxon>
        <taxon>Bacillati</taxon>
        <taxon>Actinomycetota</taxon>
        <taxon>Actinomycetes</taxon>
        <taxon>Actinomycetales</taxon>
        <taxon>Actinomycetaceae</taxon>
        <taxon>Actinotignum</taxon>
    </lineage>
</organism>
<name>A0AAW9HM29_9ACTO</name>
<evidence type="ECO:0000256" key="6">
    <source>
        <dbReference type="RuleBase" id="RU003943"/>
    </source>
</evidence>
<comment type="caution">
    <text evidence="8">The sequence shown here is derived from an EMBL/GenBank/DDBJ whole genome shotgun (WGS) entry which is preliminary data.</text>
</comment>
<keyword evidence="4 7" id="KW-1133">Transmembrane helix</keyword>
<reference evidence="8" key="1">
    <citation type="submission" date="2023-10" db="EMBL/GenBank/DDBJ databases">
        <title>Whole Genome based description of the genera Actinobaculum and Actinotignum reveals a complex phylogenetic relationship within the species included in the genus Actinotignum.</title>
        <authorList>
            <person name="Jensen C.S."/>
            <person name="Dargis R."/>
            <person name="Kemp M."/>
            <person name="Christensen J.J."/>
        </authorList>
    </citation>
    <scope>NUCLEOTIDE SEQUENCE</scope>
    <source>
        <strain evidence="8">SLA_B511</strain>
    </source>
</reference>
<feature type="transmembrane region" description="Helical" evidence="7">
    <location>
        <begin position="180"/>
        <end position="199"/>
    </location>
</feature>
<evidence type="ECO:0000256" key="1">
    <source>
        <dbReference type="ARBA" id="ARBA00004141"/>
    </source>
</evidence>
<dbReference type="AlphaFoldDB" id="A0AAW9HM29"/>
<dbReference type="SUPFAM" id="SSF81345">
    <property type="entry name" value="ABC transporter involved in vitamin B12 uptake, BtuC"/>
    <property type="match status" value="1"/>
</dbReference>
<feature type="transmembrane region" description="Helical" evidence="7">
    <location>
        <begin position="45"/>
        <end position="64"/>
    </location>
</feature>
<feature type="transmembrane region" description="Helical" evidence="7">
    <location>
        <begin position="101"/>
        <end position="122"/>
    </location>
</feature>
<evidence type="ECO:0000256" key="3">
    <source>
        <dbReference type="ARBA" id="ARBA00022692"/>
    </source>
</evidence>
<dbReference type="PANTHER" id="PTHR30477">
    <property type="entry name" value="ABC-TRANSPORTER METAL-BINDING PROTEIN"/>
    <property type="match status" value="1"/>
</dbReference>
<dbReference type="GO" id="GO:0010043">
    <property type="term" value="P:response to zinc ion"/>
    <property type="evidence" value="ECO:0007669"/>
    <property type="project" value="TreeGrafter"/>
</dbReference>
<feature type="transmembrane region" description="Helical" evidence="7">
    <location>
        <begin position="70"/>
        <end position="89"/>
    </location>
</feature>
<feature type="transmembrane region" description="Helical" evidence="7">
    <location>
        <begin position="233"/>
        <end position="250"/>
    </location>
</feature>
<evidence type="ECO:0000313" key="9">
    <source>
        <dbReference type="Proteomes" id="UP001281731"/>
    </source>
</evidence>
<dbReference type="GO" id="GO:0043190">
    <property type="term" value="C:ATP-binding cassette (ABC) transporter complex"/>
    <property type="evidence" value="ECO:0007669"/>
    <property type="project" value="InterPro"/>
</dbReference>
<keyword evidence="3 6" id="KW-0812">Transmembrane</keyword>
<dbReference type="Gene3D" id="1.10.3470.10">
    <property type="entry name" value="ABC transporter involved in vitamin B12 uptake, BtuC"/>
    <property type="match status" value="1"/>
</dbReference>
<dbReference type="GO" id="GO:0055085">
    <property type="term" value="P:transmembrane transport"/>
    <property type="evidence" value="ECO:0007669"/>
    <property type="project" value="InterPro"/>
</dbReference>
<feature type="transmembrane region" description="Helical" evidence="7">
    <location>
        <begin position="256"/>
        <end position="276"/>
    </location>
</feature>
<keyword evidence="5 7" id="KW-0472">Membrane</keyword>
<accession>A0AAW9HM29</accession>
<dbReference type="EMBL" id="JAWNGC010000004">
    <property type="protein sequence ID" value="MDY5154926.1"/>
    <property type="molecule type" value="Genomic_DNA"/>
</dbReference>
<feature type="transmembrane region" description="Helical" evidence="7">
    <location>
        <begin position="205"/>
        <end position="226"/>
    </location>
</feature>
<comment type="similarity">
    <text evidence="2 6">Belongs to the ABC-3 integral membrane protein family.</text>
</comment>
<feature type="transmembrane region" description="Helical" evidence="7">
    <location>
        <begin position="142"/>
        <end position="159"/>
    </location>
</feature>
<evidence type="ECO:0000256" key="5">
    <source>
        <dbReference type="ARBA" id="ARBA00023136"/>
    </source>
</evidence>
<comment type="subcellular location">
    <subcellularLocation>
        <location evidence="6">Cell membrane</location>
        <topology evidence="6">Multi-pass membrane protein</topology>
    </subcellularLocation>
    <subcellularLocation>
        <location evidence="1">Membrane</location>
        <topology evidence="1">Multi-pass membrane protein</topology>
    </subcellularLocation>
</comment>
<evidence type="ECO:0000256" key="7">
    <source>
        <dbReference type="SAM" id="Phobius"/>
    </source>
</evidence>
<dbReference type="Pfam" id="PF00950">
    <property type="entry name" value="ABC-3"/>
    <property type="match status" value="1"/>
</dbReference>
<evidence type="ECO:0000313" key="8">
    <source>
        <dbReference type="EMBL" id="MDY5154926.1"/>
    </source>
</evidence>
<dbReference type="InterPro" id="IPR001626">
    <property type="entry name" value="ABC_TroCD"/>
</dbReference>
<dbReference type="Proteomes" id="UP001281731">
    <property type="component" value="Unassembled WGS sequence"/>
</dbReference>
<dbReference type="PANTHER" id="PTHR30477:SF0">
    <property type="entry name" value="METAL TRANSPORT SYSTEM MEMBRANE PROTEIN TM_0125-RELATED"/>
    <property type="match status" value="1"/>
</dbReference>
<gene>
    <name evidence="8" type="ORF">R6G80_04205</name>
</gene>
<protein>
    <submittedName>
        <fullName evidence="8">Metal ABC transporter permease</fullName>
    </submittedName>
</protein>
<evidence type="ECO:0000256" key="4">
    <source>
        <dbReference type="ARBA" id="ARBA00022989"/>
    </source>
</evidence>
<keyword evidence="6" id="KW-0813">Transport</keyword>
<dbReference type="InterPro" id="IPR037294">
    <property type="entry name" value="ABC_BtuC-like"/>
</dbReference>
<proteinExistence type="inferred from homology"/>
<evidence type="ECO:0000256" key="2">
    <source>
        <dbReference type="ARBA" id="ARBA00008034"/>
    </source>
</evidence>
<feature type="transmembrane region" description="Helical" evidence="7">
    <location>
        <begin position="12"/>
        <end position="33"/>
    </location>
</feature>